<dbReference type="AlphaFoldDB" id="A0A151PFF7"/>
<accession>A0A151PFF7</accession>
<gene>
    <name evidence="1" type="ORF">Y1Q_0019825</name>
</gene>
<protein>
    <submittedName>
        <fullName evidence="1">Uncharacterized protein</fullName>
    </submittedName>
</protein>
<sequence>MMESYRKGGNFWAQVERESLSRGQFWEKGYSECFCWCKWDTVCKDASLEIQARATHFLFVRNHANHSRGATLYIF</sequence>
<reference evidence="1 2" key="1">
    <citation type="journal article" date="2012" name="Genome Biol.">
        <title>Sequencing three crocodilian genomes to illuminate the evolution of archosaurs and amniotes.</title>
        <authorList>
            <person name="St John J.A."/>
            <person name="Braun E.L."/>
            <person name="Isberg S.R."/>
            <person name="Miles L.G."/>
            <person name="Chong A.Y."/>
            <person name="Gongora J."/>
            <person name="Dalzell P."/>
            <person name="Moran C."/>
            <person name="Bed'hom B."/>
            <person name="Abzhanov A."/>
            <person name="Burgess S.C."/>
            <person name="Cooksey A.M."/>
            <person name="Castoe T.A."/>
            <person name="Crawford N.G."/>
            <person name="Densmore L.D."/>
            <person name="Drew J.C."/>
            <person name="Edwards S.V."/>
            <person name="Faircloth B.C."/>
            <person name="Fujita M.K."/>
            <person name="Greenwold M.J."/>
            <person name="Hoffmann F.G."/>
            <person name="Howard J.M."/>
            <person name="Iguchi T."/>
            <person name="Janes D.E."/>
            <person name="Khan S.Y."/>
            <person name="Kohno S."/>
            <person name="de Koning A.J."/>
            <person name="Lance S.L."/>
            <person name="McCarthy F.M."/>
            <person name="McCormack J.E."/>
            <person name="Merchant M.E."/>
            <person name="Peterson D.G."/>
            <person name="Pollock D.D."/>
            <person name="Pourmand N."/>
            <person name="Raney B.J."/>
            <person name="Roessler K.A."/>
            <person name="Sanford J.R."/>
            <person name="Sawyer R.H."/>
            <person name="Schmidt C.J."/>
            <person name="Triplett E.W."/>
            <person name="Tuberville T.D."/>
            <person name="Venegas-Anaya M."/>
            <person name="Howard J.T."/>
            <person name="Jarvis E.D."/>
            <person name="Guillette L.J.Jr."/>
            <person name="Glenn T.C."/>
            <person name="Green R.E."/>
            <person name="Ray D.A."/>
        </authorList>
    </citation>
    <scope>NUCLEOTIDE SEQUENCE [LARGE SCALE GENOMIC DNA]</scope>
    <source>
        <strain evidence="1">KSC_2009_1</strain>
    </source>
</reference>
<dbReference type="EMBL" id="AKHW03000416">
    <property type="protein sequence ID" value="KYO47750.1"/>
    <property type="molecule type" value="Genomic_DNA"/>
</dbReference>
<evidence type="ECO:0000313" key="1">
    <source>
        <dbReference type="EMBL" id="KYO47750.1"/>
    </source>
</evidence>
<keyword evidence="2" id="KW-1185">Reference proteome</keyword>
<evidence type="ECO:0000313" key="2">
    <source>
        <dbReference type="Proteomes" id="UP000050525"/>
    </source>
</evidence>
<organism evidence="1 2">
    <name type="scientific">Alligator mississippiensis</name>
    <name type="common">American alligator</name>
    <dbReference type="NCBI Taxonomy" id="8496"/>
    <lineage>
        <taxon>Eukaryota</taxon>
        <taxon>Metazoa</taxon>
        <taxon>Chordata</taxon>
        <taxon>Craniata</taxon>
        <taxon>Vertebrata</taxon>
        <taxon>Euteleostomi</taxon>
        <taxon>Archelosauria</taxon>
        <taxon>Archosauria</taxon>
        <taxon>Crocodylia</taxon>
        <taxon>Alligatoridae</taxon>
        <taxon>Alligatorinae</taxon>
        <taxon>Alligator</taxon>
    </lineage>
</organism>
<dbReference type="Proteomes" id="UP000050525">
    <property type="component" value="Unassembled WGS sequence"/>
</dbReference>
<name>A0A151PFF7_ALLMI</name>
<comment type="caution">
    <text evidence="1">The sequence shown here is derived from an EMBL/GenBank/DDBJ whole genome shotgun (WGS) entry which is preliminary data.</text>
</comment>
<proteinExistence type="predicted"/>